<evidence type="ECO:0000313" key="2">
    <source>
        <dbReference type="EMBL" id="EET88942.1"/>
    </source>
</evidence>
<dbReference type="EMBL" id="ACVI01000006">
    <property type="protein sequence ID" value="EET88942.1"/>
    <property type="molecule type" value="Genomic_DNA"/>
</dbReference>
<gene>
    <name evidence="2" type="ORF">CcarbDRAFT_0581</name>
</gene>
<dbReference type="PROSITE" id="PS50104">
    <property type="entry name" value="TIR"/>
    <property type="match status" value="1"/>
</dbReference>
<dbReference type="GO" id="GO:0007165">
    <property type="term" value="P:signal transduction"/>
    <property type="evidence" value="ECO:0007669"/>
    <property type="project" value="InterPro"/>
</dbReference>
<feature type="domain" description="TIR" evidence="1">
    <location>
        <begin position="65"/>
        <end position="191"/>
    </location>
</feature>
<proteinExistence type="predicted"/>
<protein>
    <recommendedName>
        <fullName evidence="1">TIR domain-containing protein</fullName>
    </recommendedName>
</protein>
<dbReference type="eggNOG" id="ENOG50313WY">
    <property type="taxonomic scope" value="Bacteria"/>
</dbReference>
<keyword evidence="3" id="KW-1185">Reference proteome</keyword>
<dbReference type="AlphaFoldDB" id="C6PP64"/>
<accession>C6PP64</accession>
<dbReference type="InterPro" id="IPR000157">
    <property type="entry name" value="TIR_dom"/>
</dbReference>
<dbReference type="Pfam" id="PF13676">
    <property type="entry name" value="TIR_2"/>
    <property type="match status" value="1"/>
</dbReference>
<evidence type="ECO:0000313" key="3">
    <source>
        <dbReference type="Proteomes" id="UP000004198"/>
    </source>
</evidence>
<dbReference type="Gene3D" id="3.40.50.10140">
    <property type="entry name" value="Toll/interleukin-1 receptor homology (TIR) domain"/>
    <property type="match status" value="1"/>
</dbReference>
<evidence type="ECO:0000259" key="1">
    <source>
        <dbReference type="PROSITE" id="PS50104"/>
    </source>
</evidence>
<organism evidence="2 3">
    <name type="scientific">Clostridium carboxidivorans P7</name>
    <dbReference type="NCBI Taxonomy" id="536227"/>
    <lineage>
        <taxon>Bacteria</taxon>
        <taxon>Bacillati</taxon>
        <taxon>Bacillota</taxon>
        <taxon>Clostridia</taxon>
        <taxon>Eubacteriales</taxon>
        <taxon>Clostridiaceae</taxon>
        <taxon>Clostridium</taxon>
    </lineage>
</organism>
<reference evidence="2 3" key="1">
    <citation type="submission" date="2009-06" db="EMBL/GenBank/DDBJ databases">
        <title>The draft genome of Clostridium carboxidivorans P7.</title>
        <authorList>
            <consortium name="US DOE Joint Genome Institute (JGI-PGF)"/>
            <person name="Lucas S."/>
            <person name="Copeland A."/>
            <person name="Lapidus A."/>
            <person name="Glavina del Rio T."/>
            <person name="Tice H."/>
            <person name="Bruce D."/>
            <person name="Goodwin L."/>
            <person name="Pitluck S."/>
            <person name="Larimer F."/>
            <person name="Land M.L."/>
            <person name="Hauser L."/>
            <person name="Hemme C.L."/>
        </authorList>
    </citation>
    <scope>NUCLEOTIDE SEQUENCE [LARGE SCALE GENOMIC DNA]</scope>
    <source>
        <strain evidence="2 3">P7</strain>
    </source>
</reference>
<name>C6PP64_9CLOT</name>
<dbReference type="Proteomes" id="UP000004198">
    <property type="component" value="Unassembled WGS sequence"/>
</dbReference>
<comment type="caution">
    <text evidence="2">The sequence shown here is derived from an EMBL/GenBank/DDBJ whole genome shotgun (WGS) entry which is preliminary data.</text>
</comment>
<sequence>MAFFHLQGLKHFVVLRRQKYMRIPSKNKRRRKFLKEVYENQRFDIAAIPKELEYRIDNSKEQKIKEYDFFISHSSADFVEVQNMIKALNHDKKNVYCDWINDTDYLKRHLVGNSTKAVIEKRLEQSKNVLFVRSENSLKSNWVRYELNYFYSLGKKIFEISKENVIKGRYGYKVLSDLWFYDENYNNMNLF</sequence>
<dbReference type="SUPFAM" id="SSF52200">
    <property type="entry name" value="Toll/Interleukin receptor TIR domain"/>
    <property type="match status" value="1"/>
</dbReference>
<dbReference type="OrthoDB" id="9810385at2"/>
<dbReference type="InterPro" id="IPR035897">
    <property type="entry name" value="Toll_tir_struct_dom_sf"/>
</dbReference>